<dbReference type="Proteomes" id="UP001642483">
    <property type="component" value="Unassembled WGS sequence"/>
</dbReference>
<name>A0ABP0FCV9_CLALP</name>
<accession>A0ABP0FCV9</accession>
<evidence type="ECO:0000313" key="2">
    <source>
        <dbReference type="Proteomes" id="UP001642483"/>
    </source>
</evidence>
<proteinExistence type="predicted"/>
<reference evidence="1 2" key="1">
    <citation type="submission" date="2024-02" db="EMBL/GenBank/DDBJ databases">
        <authorList>
            <person name="Daric V."/>
            <person name="Darras S."/>
        </authorList>
    </citation>
    <scope>NUCLEOTIDE SEQUENCE [LARGE SCALE GENOMIC DNA]</scope>
</reference>
<organism evidence="1 2">
    <name type="scientific">Clavelina lepadiformis</name>
    <name type="common">Light-bulb sea squirt</name>
    <name type="synonym">Ascidia lepadiformis</name>
    <dbReference type="NCBI Taxonomy" id="159417"/>
    <lineage>
        <taxon>Eukaryota</taxon>
        <taxon>Metazoa</taxon>
        <taxon>Chordata</taxon>
        <taxon>Tunicata</taxon>
        <taxon>Ascidiacea</taxon>
        <taxon>Aplousobranchia</taxon>
        <taxon>Clavelinidae</taxon>
        <taxon>Clavelina</taxon>
    </lineage>
</organism>
<keyword evidence="2" id="KW-1185">Reference proteome</keyword>
<comment type="caution">
    <text evidence="1">The sequence shown here is derived from an EMBL/GenBank/DDBJ whole genome shotgun (WGS) entry which is preliminary data.</text>
</comment>
<dbReference type="EMBL" id="CAWYQH010000024">
    <property type="protein sequence ID" value="CAK8676249.1"/>
    <property type="molecule type" value="Genomic_DNA"/>
</dbReference>
<gene>
    <name evidence="1" type="ORF">CVLEPA_LOCUS5715</name>
</gene>
<protein>
    <submittedName>
        <fullName evidence="1">Uncharacterized protein</fullName>
    </submittedName>
</protein>
<evidence type="ECO:0000313" key="1">
    <source>
        <dbReference type="EMBL" id="CAK8676249.1"/>
    </source>
</evidence>
<sequence length="56" mass="6242">MSESVIVSMKNVFAVRTLTKVHAHTMDKQILSVKVRIIHPVAMKVQQTLVQDIIAG</sequence>